<evidence type="ECO:0000313" key="2">
    <source>
        <dbReference type="Proteomes" id="UP000317730"/>
    </source>
</evidence>
<gene>
    <name evidence="1" type="ORF">APE01nite_19150</name>
</gene>
<dbReference type="EMBL" id="BJMV01000010">
    <property type="protein sequence ID" value="GEB86118.1"/>
    <property type="molecule type" value="Genomic_DNA"/>
</dbReference>
<accession>A0A4Y3TWN0</accession>
<evidence type="ECO:0008006" key="3">
    <source>
        <dbReference type="Google" id="ProtNLM"/>
    </source>
</evidence>
<dbReference type="RefSeq" id="WP_141376963.1">
    <property type="nucleotide sequence ID" value="NZ_BAPL01000012.1"/>
</dbReference>
<sequence length="159" mass="18028">MSEKAAIGIADMQVDPMRTPFLRSLISRIRAEDSFGVWENKPDLWLLRDYLVSREERRAIPLIGDPDPDILSRVEHFYQAVGLAIEQMSGLMASPMMKMSHEGFGRVILTTGRLVVFSKTLRDVHRFGFENIETLADEGMKSVRMALDVINEYPDVANA</sequence>
<dbReference type="PIRSF" id="PIRSF005788">
    <property type="entry name" value="NifK"/>
    <property type="match status" value="1"/>
</dbReference>
<proteinExistence type="predicted"/>
<dbReference type="Pfam" id="PF03270">
    <property type="entry name" value="DUF269"/>
    <property type="match status" value="1"/>
</dbReference>
<dbReference type="Gene3D" id="1.10.3100.20">
    <property type="entry name" value="Protein of unknown function DUF269"/>
    <property type="match status" value="1"/>
</dbReference>
<comment type="caution">
    <text evidence="1">The sequence shown here is derived from an EMBL/GenBank/DDBJ whole genome shotgun (WGS) entry which is preliminary data.</text>
</comment>
<protein>
    <recommendedName>
        <fullName evidence="3">Nitrogen fixation protein</fullName>
    </recommendedName>
</protein>
<reference evidence="1 2" key="1">
    <citation type="submission" date="2019-06" db="EMBL/GenBank/DDBJ databases">
        <title>Whole genome shotgun sequence of Acetobacter peroxydans NBRC 13755.</title>
        <authorList>
            <person name="Hosoyama A."/>
            <person name="Uohara A."/>
            <person name="Ohji S."/>
            <person name="Ichikawa N."/>
        </authorList>
    </citation>
    <scope>NUCLEOTIDE SEQUENCE [LARGE SCALE GENOMIC DNA]</scope>
    <source>
        <strain evidence="1 2">NBRC 13755</strain>
    </source>
</reference>
<evidence type="ECO:0000313" key="1">
    <source>
        <dbReference type="EMBL" id="GEB86118.1"/>
    </source>
</evidence>
<organism evidence="1 2">
    <name type="scientific">Acetobacter peroxydans</name>
    <dbReference type="NCBI Taxonomy" id="104098"/>
    <lineage>
        <taxon>Bacteria</taxon>
        <taxon>Pseudomonadati</taxon>
        <taxon>Pseudomonadota</taxon>
        <taxon>Alphaproteobacteria</taxon>
        <taxon>Acetobacterales</taxon>
        <taxon>Acetobacteraceae</taxon>
        <taxon>Acetobacter</taxon>
    </lineage>
</organism>
<keyword evidence="2" id="KW-1185">Reference proteome</keyword>
<dbReference type="Proteomes" id="UP000317730">
    <property type="component" value="Unassembled WGS sequence"/>
</dbReference>
<dbReference type="InterPro" id="IPR004952">
    <property type="entry name" value="NifX-assoc_nitrogen_fix"/>
</dbReference>
<dbReference type="OrthoDB" id="9808545at2"/>
<dbReference type="AlphaFoldDB" id="A0A4Y3TWN0"/>
<dbReference type="NCBIfam" id="TIGR02935">
    <property type="entry name" value="NifX-associated nitrogen fixation protein"/>
    <property type="match status" value="1"/>
</dbReference>
<name>A0A4Y3TWN0_9PROT</name>